<dbReference type="PANTHER" id="PTHR30203:SF30">
    <property type="entry name" value="OUTER MEMBRANE PROTEIN-RELATED"/>
    <property type="match status" value="1"/>
</dbReference>
<dbReference type="Gene3D" id="1.20.1600.10">
    <property type="entry name" value="Outer membrane efflux proteins (OEP)"/>
    <property type="match status" value="1"/>
</dbReference>
<proteinExistence type="inferred from homology"/>
<evidence type="ECO:0000256" key="2">
    <source>
        <dbReference type="RuleBase" id="RU362097"/>
    </source>
</evidence>
<keyword evidence="2" id="KW-0812">Transmembrane</keyword>
<dbReference type="Pfam" id="PF02321">
    <property type="entry name" value="OEP"/>
    <property type="match status" value="2"/>
</dbReference>
<reference evidence="5" key="1">
    <citation type="submission" date="2017-05" db="EMBL/GenBank/DDBJ databases">
        <authorList>
            <person name="Rodrigo-Torres L."/>
            <person name="Arahal R. D."/>
            <person name="Lucena T."/>
        </authorList>
    </citation>
    <scope>NUCLEOTIDE SEQUENCE [LARGE SCALE GENOMIC DNA]</scope>
    <source>
        <strain evidence="5">CECT 8868</strain>
    </source>
</reference>
<evidence type="ECO:0000313" key="5">
    <source>
        <dbReference type="Proteomes" id="UP000203464"/>
    </source>
</evidence>
<accession>A0A238JTI4</accession>
<sequence>MHLLFKNGNAAPFLPHCFSQIAAIIKEKCSFWQAEQMIRIILSAGSIVVLVGCSAVGPNFEVPTMDVAPAFILGGDSTLSNAHADPWWQRLNDPILNELVDRGAEQNLNVRSALERITAANARLGQTGVNAQSSGSLSAAVQHQGDESGSETTNNLSINAGYVIDMFGGFSREQERSVANLEAAQLDVGTIRLAYLADLANSYIQARYYQETAAITRQTIASRRQTLAIVNERRAVEEATELEVQQARSLLASAQAPLPILVANFEVNVFHIATLLAEPASPLLEQMQSGAPQPHPHGFTNVGLPADLLRNRPDIRVAEKNLAAATAQIGVAESQLYPSIQLNGTVAAGTANGWSFGPLLTLPILNRGLLRGRQQIAQSAARSAELEWRNSVLIAVEEVQVALTLCRNWNRQIQHLERAASASRSVLRLSRESYQLGEATLTDVLDAERINASNRLDLADARRNYALSWMRVQVATGRGWNVEGMAFAAEGQAPVMPSDPLALEGTVLASGGNN</sequence>
<evidence type="ECO:0000256" key="1">
    <source>
        <dbReference type="ARBA" id="ARBA00007613"/>
    </source>
</evidence>
<name>A0A238JTI4_9RHOB</name>
<keyword evidence="5" id="KW-1185">Reference proteome</keyword>
<dbReference type="OrthoDB" id="7181739at2"/>
<comment type="similarity">
    <text evidence="1 2">Belongs to the outer membrane factor (OMF) (TC 1.B.17) family.</text>
</comment>
<dbReference type="NCBIfam" id="TIGR01845">
    <property type="entry name" value="outer_NodT"/>
    <property type="match status" value="1"/>
</dbReference>
<dbReference type="InterPro" id="IPR003423">
    <property type="entry name" value="OMP_efflux"/>
</dbReference>
<gene>
    <name evidence="4" type="primary">ttgF</name>
    <name evidence="4" type="ORF">OCA8868_01043</name>
</gene>
<dbReference type="PANTHER" id="PTHR30203">
    <property type="entry name" value="OUTER MEMBRANE CATION EFFLUX PROTEIN"/>
    <property type="match status" value="1"/>
</dbReference>
<organism evidence="4 5">
    <name type="scientific">Octadecabacter ascidiaceicola</name>
    <dbReference type="NCBI Taxonomy" id="1655543"/>
    <lineage>
        <taxon>Bacteria</taxon>
        <taxon>Pseudomonadati</taxon>
        <taxon>Pseudomonadota</taxon>
        <taxon>Alphaproteobacteria</taxon>
        <taxon>Rhodobacterales</taxon>
        <taxon>Roseobacteraceae</taxon>
        <taxon>Octadecabacter</taxon>
    </lineage>
</organism>
<feature type="region of interest" description="Disordered" evidence="3">
    <location>
        <begin position="135"/>
        <end position="154"/>
    </location>
</feature>
<dbReference type="AlphaFoldDB" id="A0A238JTI4"/>
<dbReference type="InterPro" id="IPR010131">
    <property type="entry name" value="MdtP/NodT-like"/>
</dbReference>
<dbReference type="GO" id="GO:0005886">
    <property type="term" value="C:plasma membrane"/>
    <property type="evidence" value="ECO:0007669"/>
    <property type="project" value="UniProtKB-SubCell"/>
</dbReference>
<comment type="subcellular location">
    <subcellularLocation>
        <location evidence="2">Cell membrane</location>
        <topology evidence="2">Lipid-anchor</topology>
    </subcellularLocation>
</comment>
<evidence type="ECO:0000313" key="4">
    <source>
        <dbReference type="EMBL" id="SMX33895.1"/>
    </source>
</evidence>
<evidence type="ECO:0000256" key="3">
    <source>
        <dbReference type="SAM" id="MobiDB-lite"/>
    </source>
</evidence>
<keyword evidence="2" id="KW-0472">Membrane</keyword>
<dbReference type="SUPFAM" id="SSF56954">
    <property type="entry name" value="Outer membrane efflux proteins (OEP)"/>
    <property type="match status" value="1"/>
</dbReference>
<keyword evidence="2" id="KW-0564">Palmitate</keyword>
<dbReference type="GO" id="GO:0015562">
    <property type="term" value="F:efflux transmembrane transporter activity"/>
    <property type="evidence" value="ECO:0007669"/>
    <property type="project" value="InterPro"/>
</dbReference>
<dbReference type="EMBL" id="FXYD01000001">
    <property type="protein sequence ID" value="SMX33895.1"/>
    <property type="molecule type" value="Genomic_DNA"/>
</dbReference>
<keyword evidence="2" id="KW-1134">Transmembrane beta strand</keyword>
<dbReference type="Gene3D" id="2.20.200.10">
    <property type="entry name" value="Outer membrane efflux proteins (OEP)"/>
    <property type="match status" value="1"/>
</dbReference>
<protein>
    <submittedName>
        <fullName evidence="4">Toluene efflux pump outer membrane protein TtgF</fullName>
    </submittedName>
</protein>
<dbReference type="Proteomes" id="UP000203464">
    <property type="component" value="Unassembled WGS sequence"/>
</dbReference>
<keyword evidence="2" id="KW-0449">Lipoprotein</keyword>